<dbReference type="Proteomes" id="UP001223586">
    <property type="component" value="Unassembled WGS sequence"/>
</dbReference>
<name>A0ABT9WRS5_9BACI</name>
<reference evidence="1 2" key="1">
    <citation type="submission" date="2023-07" db="EMBL/GenBank/DDBJ databases">
        <title>Genomic Encyclopedia of Type Strains, Phase IV (KMG-IV): sequencing the most valuable type-strain genomes for metagenomic binning, comparative biology and taxonomic classification.</title>
        <authorList>
            <person name="Goeker M."/>
        </authorList>
    </citation>
    <scope>NUCLEOTIDE SEQUENCE [LARGE SCALE GENOMIC DNA]</scope>
    <source>
        <strain evidence="1 2">DSM 23837</strain>
    </source>
</reference>
<protein>
    <recommendedName>
        <fullName evidence="3">Phage protein</fullName>
    </recommendedName>
</protein>
<evidence type="ECO:0000313" key="2">
    <source>
        <dbReference type="Proteomes" id="UP001223586"/>
    </source>
</evidence>
<sequence>MVTIDDVRKAVISALDKHFPDIDIYGEEILQGLEEPCFFVKMFPTASDREFNRRYKRSHSFDIHFFAKTNADRHEMNEQLYEHMEYIAMNGDLLRGKKMSGEIIDGVLHFYVDYEFHVMREKEKGIKMQTLEQEEYLKNG</sequence>
<accession>A0ABT9WRS5</accession>
<organism evidence="1 2">
    <name type="scientific">Bacillus chungangensis</name>
    <dbReference type="NCBI Taxonomy" id="587633"/>
    <lineage>
        <taxon>Bacteria</taxon>
        <taxon>Bacillati</taxon>
        <taxon>Bacillota</taxon>
        <taxon>Bacilli</taxon>
        <taxon>Bacillales</taxon>
        <taxon>Bacillaceae</taxon>
        <taxon>Bacillus</taxon>
    </lineage>
</organism>
<comment type="caution">
    <text evidence="1">The sequence shown here is derived from an EMBL/GenBank/DDBJ whole genome shotgun (WGS) entry which is preliminary data.</text>
</comment>
<dbReference type="InterPro" id="IPR049254">
    <property type="entry name" value="Phage_tail_terminator"/>
</dbReference>
<gene>
    <name evidence="1" type="ORF">J2S08_001827</name>
</gene>
<dbReference type="RefSeq" id="WP_307228773.1">
    <property type="nucleotide sequence ID" value="NZ_JAUSTT010000009.1"/>
</dbReference>
<proteinExistence type="predicted"/>
<dbReference type="EMBL" id="JAUSTT010000009">
    <property type="protein sequence ID" value="MDQ0175991.1"/>
    <property type="molecule type" value="Genomic_DNA"/>
</dbReference>
<evidence type="ECO:0008006" key="3">
    <source>
        <dbReference type="Google" id="ProtNLM"/>
    </source>
</evidence>
<evidence type="ECO:0000313" key="1">
    <source>
        <dbReference type="EMBL" id="MDQ0175991.1"/>
    </source>
</evidence>
<keyword evidence="2" id="KW-1185">Reference proteome</keyword>
<dbReference type="Pfam" id="PF20765">
    <property type="entry name" value="Phage_tail_terminator_8"/>
    <property type="match status" value="1"/>
</dbReference>